<dbReference type="EMBL" id="JAQQLE010000009">
    <property type="protein sequence ID" value="MDC7714615.1"/>
    <property type="molecule type" value="Genomic_DNA"/>
</dbReference>
<protein>
    <submittedName>
        <fullName evidence="2">Uncharacterized protein</fullName>
    </submittedName>
</protein>
<feature type="region of interest" description="Disordered" evidence="1">
    <location>
        <begin position="387"/>
        <end position="425"/>
    </location>
</feature>
<gene>
    <name evidence="2" type="ORF">PQU96_10840</name>
</gene>
<feature type="compositionally biased region" description="Low complexity" evidence="1">
    <location>
        <begin position="408"/>
        <end position="424"/>
    </location>
</feature>
<evidence type="ECO:0000313" key="3">
    <source>
        <dbReference type="Proteomes" id="UP001222030"/>
    </source>
</evidence>
<comment type="caution">
    <text evidence="2">The sequence shown here is derived from an EMBL/GenBank/DDBJ whole genome shotgun (WGS) entry which is preliminary data.</text>
</comment>
<reference evidence="2 3" key="1">
    <citation type="submission" date="2023-01" db="EMBL/GenBank/DDBJ databases">
        <title>Novel species of the genus Vogesella isolated from rivers.</title>
        <authorList>
            <person name="Lu H."/>
        </authorList>
    </citation>
    <scope>NUCLEOTIDE SEQUENCE [LARGE SCALE GENOMIC DNA]</scope>
    <source>
        <strain evidence="2 3">LYT5W</strain>
    </source>
</reference>
<proteinExistence type="predicted"/>
<evidence type="ECO:0000313" key="2">
    <source>
        <dbReference type="EMBL" id="MDC7714615.1"/>
    </source>
</evidence>
<organism evidence="2 3">
    <name type="scientific">Vogesella margarita</name>
    <dbReference type="NCBI Taxonomy" id="2984199"/>
    <lineage>
        <taxon>Bacteria</taxon>
        <taxon>Pseudomonadati</taxon>
        <taxon>Pseudomonadota</taxon>
        <taxon>Betaproteobacteria</taxon>
        <taxon>Neisseriales</taxon>
        <taxon>Chromobacteriaceae</taxon>
        <taxon>Vogesella</taxon>
    </lineage>
</organism>
<accession>A0ABT5IPX3</accession>
<dbReference type="RefSeq" id="WP_272772338.1">
    <property type="nucleotide sequence ID" value="NZ_JAQQLE010000009.1"/>
</dbReference>
<evidence type="ECO:0000256" key="1">
    <source>
        <dbReference type="SAM" id="MobiDB-lite"/>
    </source>
</evidence>
<keyword evidence="3" id="KW-1185">Reference proteome</keyword>
<feature type="region of interest" description="Disordered" evidence="1">
    <location>
        <begin position="321"/>
        <end position="357"/>
    </location>
</feature>
<dbReference type="Proteomes" id="UP001222030">
    <property type="component" value="Unassembled WGS sequence"/>
</dbReference>
<sequence>MADLDVLPLFVEIAQHGKSYCLDWLGGIYPNFGDTSNPLIECFFTPFDPVSKERFLADQIKAGIAVGYLPALCLGQMFTGPTWENTLLGQTEKITVRLDTRDEGAIDEVSLLSLDRDYQFSPVSERFLSRDSASLAGLSPLDAGLKALSGKVVKGKQPTLILVSEIELLRYYYLTTSFMARIIFGGAFGQHGWSEIICNMIHEGPTFDLGLEQARFVYRQGFAYADVPVLARILFTGGKRPALCGATRVGKAIRAARINRLGKDALVHPRTFFPFLGRTDLSLQGRTWETEGGPVFLVSRIVGCSGPFPFKSISFCEEVGPGGKPAKPGAPGAYPGRKRPPSEPDGGGTRKCVSTSPPHPFGKKFVFRGGGRNFAVLQGMSICREKRKENTHRSGSGFGGKVPSLPDLSTGAPSGKSSSASPLSVQDLAKRPSAVAEQLDTFLEALQILAENKPEWCVNVVHAGLEPLWDPEREKDFSQFPIVPCEKRVLQNRQCSFMDAEQKVRRLLICAEIEVCPGHFVYLLEAQRRIRDAISEAQSPYKDLLPIALMRTTNYAPIEDEIFDLILIETVKKKTSWPVTGDVPNIIRDDARHAQGEKGAREIADRMIALVQRHCLEIAAEAPADQTGY</sequence>
<feature type="compositionally biased region" description="Low complexity" evidence="1">
    <location>
        <begin position="324"/>
        <end position="335"/>
    </location>
</feature>
<name>A0ABT5IPX3_9NEIS</name>